<dbReference type="GO" id="GO:0000339">
    <property type="term" value="F:RNA cap binding"/>
    <property type="evidence" value="ECO:0007669"/>
    <property type="project" value="InterPro"/>
</dbReference>
<dbReference type="Pfam" id="PF09090">
    <property type="entry name" value="MIF4G_like_2"/>
    <property type="match status" value="1"/>
</dbReference>
<name>A0A7J8EET3_MOLMO</name>
<dbReference type="GO" id="GO:0005846">
    <property type="term" value="C:nuclear cap binding complex"/>
    <property type="evidence" value="ECO:0007669"/>
    <property type="project" value="InterPro"/>
</dbReference>
<dbReference type="GO" id="GO:0006406">
    <property type="term" value="P:mRNA export from nucleus"/>
    <property type="evidence" value="ECO:0007669"/>
    <property type="project" value="InterPro"/>
</dbReference>
<feature type="domain" description="MIF4G-like type 2" evidence="2">
    <location>
        <begin position="2"/>
        <end position="170"/>
    </location>
</feature>
<dbReference type="Proteomes" id="UP000550707">
    <property type="component" value="Unassembled WGS sequence"/>
</dbReference>
<proteinExistence type="predicted"/>
<evidence type="ECO:0000259" key="2">
    <source>
        <dbReference type="Pfam" id="PF09090"/>
    </source>
</evidence>
<comment type="caution">
    <text evidence="3">The sequence shown here is derived from an EMBL/GenBank/DDBJ whole genome shotgun (WGS) entry which is preliminary data.</text>
</comment>
<feature type="region of interest" description="Disordered" evidence="1">
    <location>
        <begin position="75"/>
        <end position="96"/>
    </location>
</feature>
<dbReference type="EMBL" id="JACASF010000014">
    <property type="protein sequence ID" value="KAF6434007.1"/>
    <property type="molecule type" value="Genomic_DNA"/>
</dbReference>
<dbReference type="GO" id="GO:0005634">
    <property type="term" value="C:nucleus"/>
    <property type="evidence" value="ECO:0007669"/>
    <property type="project" value="TreeGrafter"/>
</dbReference>
<dbReference type="InterPro" id="IPR016024">
    <property type="entry name" value="ARM-type_fold"/>
</dbReference>
<dbReference type="PANTHER" id="PTHR12412:SF2">
    <property type="entry name" value="NUCLEAR CAP-BINDING PROTEIN SUBUNIT 1"/>
    <property type="match status" value="1"/>
</dbReference>
<dbReference type="GO" id="GO:0003729">
    <property type="term" value="F:mRNA binding"/>
    <property type="evidence" value="ECO:0007669"/>
    <property type="project" value="TreeGrafter"/>
</dbReference>
<accession>A0A7J8EET3</accession>
<dbReference type="AlphaFoldDB" id="A0A7J8EET3"/>
<protein>
    <submittedName>
        <fullName evidence="3">Nuclear cap binding protein subunit 1</fullName>
    </submittedName>
</protein>
<evidence type="ECO:0000256" key="1">
    <source>
        <dbReference type="SAM" id="MobiDB-lite"/>
    </source>
</evidence>
<dbReference type="Gene3D" id="1.25.40.180">
    <property type="match status" value="1"/>
</dbReference>
<evidence type="ECO:0000313" key="3">
    <source>
        <dbReference type="EMBL" id="KAF6434007.1"/>
    </source>
</evidence>
<gene>
    <name evidence="3" type="ORF">HJG59_012855</name>
</gene>
<dbReference type="PANTHER" id="PTHR12412">
    <property type="entry name" value="CAP BINDING PROTEIN"/>
    <property type="match status" value="1"/>
</dbReference>
<keyword evidence="4" id="KW-1185">Reference proteome</keyword>
<reference evidence="3 4" key="1">
    <citation type="journal article" date="2020" name="Nature">
        <title>Six reference-quality genomes reveal evolution of bat adaptations.</title>
        <authorList>
            <person name="Jebb D."/>
            <person name="Huang Z."/>
            <person name="Pippel M."/>
            <person name="Hughes G.M."/>
            <person name="Lavrichenko K."/>
            <person name="Devanna P."/>
            <person name="Winkler S."/>
            <person name="Jermiin L.S."/>
            <person name="Skirmuntt E.C."/>
            <person name="Katzourakis A."/>
            <person name="Burkitt-Gray L."/>
            <person name="Ray D.A."/>
            <person name="Sullivan K.A.M."/>
            <person name="Roscito J.G."/>
            <person name="Kirilenko B.M."/>
            <person name="Davalos L.M."/>
            <person name="Corthals A.P."/>
            <person name="Power M.L."/>
            <person name="Jones G."/>
            <person name="Ransome R.D."/>
            <person name="Dechmann D.K.N."/>
            <person name="Locatelli A.G."/>
            <person name="Puechmaille S.J."/>
            <person name="Fedrigo O."/>
            <person name="Jarvis E.D."/>
            <person name="Hiller M."/>
            <person name="Vernes S.C."/>
            <person name="Myers E.W."/>
            <person name="Teeling E.C."/>
        </authorList>
    </citation>
    <scope>NUCLEOTIDE SEQUENCE [LARGE SCALE GENOMIC DNA]</scope>
    <source>
        <strain evidence="3">MMolMol1</strain>
        <tissue evidence="3">Muscle</tissue>
    </source>
</reference>
<organism evidence="3 4">
    <name type="scientific">Molossus molossus</name>
    <name type="common">Pallas' mastiff bat</name>
    <name type="synonym">Vespertilio molossus</name>
    <dbReference type="NCBI Taxonomy" id="27622"/>
    <lineage>
        <taxon>Eukaryota</taxon>
        <taxon>Metazoa</taxon>
        <taxon>Chordata</taxon>
        <taxon>Craniata</taxon>
        <taxon>Vertebrata</taxon>
        <taxon>Euteleostomi</taxon>
        <taxon>Mammalia</taxon>
        <taxon>Eutheria</taxon>
        <taxon>Laurasiatheria</taxon>
        <taxon>Chiroptera</taxon>
        <taxon>Yangochiroptera</taxon>
        <taxon>Molossidae</taxon>
        <taxon>Molossus</taxon>
    </lineage>
</organism>
<dbReference type="GO" id="GO:0000184">
    <property type="term" value="P:nuclear-transcribed mRNA catabolic process, nonsense-mediated decay"/>
    <property type="evidence" value="ECO:0007669"/>
    <property type="project" value="TreeGrafter"/>
</dbReference>
<dbReference type="GO" id="GO:0050684">
    <property type="term" value="P:regulation of mRNA processing"/>
    <property type="evidence" value="ECO:0007669"/>
    <property type="project" value="TreeGrafter"/>
</dbReference>
<dbReference type="InterPro" id="IPR027159">
    <property type="entry name" value="CBP80"/>
</dbReference>
<dbReference type="InterPro" id="IPR015174">
    <property type="entry name" value="MIF4G-like_typ-2"/>
</dbReference>
<dbReference type="SUPFAM" id="SSF48371">
    <property type="entry name" value="ARM repeat"/>
    <property type="match status" value="1"/>
</dbReference>
<evidence type="ECO:0000313" key="4">
    <source>
        <dbReference type="Proteomes" id="UP000550707"/>
    </source>
</evidence>
<sequence length="201" mass="23933">MFDVWRNHPQMTAILVDKMIRIQIVDCAAVANWIFSSELSRDFTRLFVWEILHSTIRKMNKHVLKIQKELEEAKGKLERQHKRRSDDDDRSSDRKHGALEEQIERLQEKVESAQSEQKNLFLVIFQRFIMILTEHLVQCETDGTSILTPWYKNCIERLQQIFLQHHQIIQQYMVTLENLLFTAELDPHILAVFQQFCALQA</sequence>